<dbReference type="Gene3D" id="3.30.420.10">
    <property type="entry name" value="Ribonuclease H-like superfamily/Ribonuclease H"/>
    <property type="match status" value="1"/>
</dbReference>
<dbReference type="GO" id="GO:0003676">
    <property type="term" value="F:nucleic acid binding"/>
    <property type="evidence" value="ECO:0007669"/>
    <property type="project" value="InterPro"/>
</dbReference>
<dbReference type="CDD" id="cd06222">
    <property type="entry name" value="RNase_H_like"/>
    <property type="match status" value="1"/>
</dbReference>
<evidence type="ECO:0000259" key="1">
    <source>
        <dbReference type="Pfam" id="PF13456"/>
    </source>
</evidence>
<keyword evidence="3" id="KW-1185">Reference proteome</keyword>
<dbReference type="InterPro" id="IPR036397">
    <property type="entry name" value="RNaseH_sf"/>
</dbReference>
<dbReference type="InterPro" id="IPR052929">
    <property type="entry name" value="RNase_H-like_EbsB-rel"/>
</dbReference>
<sequence>MSAILMEEALAVRQTVLGRAYTHDHLVWHYDNRGFYTVRSGYKTLCNLVDDEDRGPEVIAFEKEVLPSIRAANDRYLNEAGVEDNVVKENIFGCFNSTLPSEIVKCKAPGRGVYKINFDGGFHASSRTSSFGAVARDSDGQVLGAVAGPILLVTDSFAAEALAASKAILWARDMGFRDVVLEGDSLTIIRKVNSSSPDLNPIGPYIEQL</sequence>
<reference evidence="2 3" key="1">
    <citation type="submission" date="2013-09" db="EMBL/GenBank/DDBJ databases">
        <title>Corchorus capsularis genome sequencing.</title>
        <authorList>
            <person name="Alam M."/>
            <person name="Haque M.S."/>
            <person name="Islam M.S."/>
            <person name="Emdad E.M."/>
            <person name="Islam M.M."/>
            <person name="Ahmed B."/>
            <person name="Halim A."/>
            <person name="Hossen Q.M.M."/>
            <person name="Hossain M.Z."/>
            <person name="Ahmed R."/>
            <person name="Khan M.M."/>
            <person name="Islam R."/>
            <person name="Rashid M.M."/>
            <person name="Khan S.A."/>
            <person name="Rahman M.S."/>
            <person name="Alam M."/>
        </authorList>
    </citation>
    <scope>NUCLEOTIDE SEQUENCE [LARGE SCALE GENOMIC DNA]</scope>
    <source>
        <strain evidence="3">cv. CVL-1</strain>
        <tissue evidence="2">Whole seedling</tissue>
    </source>
</reference>
<comment type="caution">
    <text evidence="2">The sequence shown here is derived from an EMBL/GenBank/DDBJ whole genome shotgun (WGS) entry which is preliminary data.</text>
</comment>
<dbReference type="Gramene" id="OMO61292">
    <property type="protein sequence ID" value="OMO61292"/>
    <property type="gene ID" value="CCACVL1_23617"/>
</dbReference>
<dbReference type="GO" id="GO:0004523">
    <property type="term" value="F:RNA-DNA hybrid ribonuclease activity"/>
    <property type="evidence" value="ECO:0007669"/>
    <property type="project" value="InterPro"/>
</dbReference>
<proteinExistence type="predicted"/>
<feature type="domain" description="RNase H type-1" evidence="1">
    <location>
        <begin position="117"/>
        <end position="208"/>
    </location>
</feature>
<evidence type="ECO:0000313" key="3">
    <source>
        <dbReference type="Proteomes" id="UP000188268"/>
    </source>
</evidence>
<evidence type="ECO:0000313" key="2">
    <source>
        <dbReference type="EMBL" id="OMO61292.1"/>
    </source>
</evidence>
<dbReference type="SUPFAM" id="SSF53098">
    <property type="entry name" value="Ribonuclease H-like"/>
    <property type="match status" value="1"/>
</dbReference>
<name>A0A1R3GT89_COCAP</name>
<dbReference type="OrthoDB" id="993362at2759"/>
<dbReference type="PANTHER" id="PTHR47074">
    <property type="entry name" value="BNAC02G40300D PROTEIN"/>
    <property type="match status" value="1"/>
</dbReference>
<accession>A0A1R3GT89</accession>
<dbReference type="InterPro" id="IPR044730">
    <property type="entry name" value="RNase_H-like_dom_plant"/>
</dbReference>
<dbReference type="EMBL" id="AWWV01013517">
    <property type="protein sequence ID" value="OMO61292.1"/>
    <property type="molecule type" value="Genomic_DNA"/>
</dbReference>
<dbReference type="STRING" id="210143.A0A1R3GT89"/>
<protein>
    <recommendedName>
        <fullName evidence="1">RNase H type-1 domain-containing protein</fullName>
    </recommendedName>
</protein>
<organism evidence="2 3">
    <name type="scientific">Corchorus capsularis</name>
    <name type="common">Jute</name>
    <dbReference type="NCBI Taxonomy" id="210143"/>
    <lineage>
        <taxon>Eukaryota</taxon>
        <taxon>Viridiplantae</taxon>
        <taxon>Streptophyta</taxon>
        <taxon>Embryophyta</taxon>
        <taxon>Tracheophyta</taxon>
        <taxon>Spermatophyta</taxon>
        <taxon>Magnoliopsida</taxon>
        <taxon>eudicotyledons</taxon>
        <taxon>Gunneridae</taxon>
        <taxon>Pentapetalae</taxon>
        <taxon>rosids</taxon>
        <taxon>malvids</taxon>
        <taxon>Malvales</taxon>
        <taxon>Malvaceae</taxon>
        <taxon>Grewioideae</taxon>
        <taxon>Apeibeae</taxon>
        <taxon>Corchorus</taxon>
    </lineage>
</organism>
<dbReference type="InterPro" id="IPR012337">
    <property type="entry name" value="RNaseH-like_sf"/>
</dbReference>
<dbReference type="Proteomes" id="UP000188268">
    <property type="component" value="Unassembled WGS sequence"/>
</dbReference>
<dbReference type="Pfam" id="PF13456">
    <property type="entry name" value="RVT_3"/>
    <property type="match status" value="1"/>
</dbReference>
<dbReference type="OMA" id="KENIFGC"/>
<dbReference type="PANTHER" id="PTHR47074:SF61">
    <property type="entry name" value="RNASE H TYPE-1 DOMAIN-CONTAINING PROTEIN"/>
    <property type="match status" value="1"/>
</dbReference>
<gene>
    <name evidence="2" type="ORF">CCACVL1_23617</name>
</gene>
<dbReference type="InterPro" id="IPR002156">
    <property type="entry name" value="RNaseH_domain"/>
</dbReference>
<dbReference type="AlphaFoldDB" id="A0A1R3GT89"/>